<gene>
    <name evidence="4" type="ORF">Rhal01_01931</name>
</gene>
<keyword evidence="5" id="KW-1185">Reference proteome</keyword>
<dbReference type="PANTHER" id="PTHR13194">
    <property type="entry name" value="COMPLEX I INTERMEDIATE-ASSOCIATED PROTEIN 30"/>
    <property type="match status" value="1"/>
</dbReference>
<organism evidence="4 5">
    <name type="scientific">Rubritalea halochordaticola</name>
    <dbReference type="NCBI Taxonomy" id="714537"/>
    <lineage>
        <taxon>Bacteria</taxon>
        <taxon>Pseudomonadati</taxon>
        <taxon>Verrucomicrobiota</taxon>
        <taxon>Verrucomicrobiia</taxon>
        <taxon>Verrucomicrobiales</taxon>
        <taxon>Rubritaleaceae</taxon>
        <taxon>Rubritalea</taxon>
    </lineage>
</organism>
<keyword evidence="2" id="KW-0732">Signal</keyword>
<dbReference type="Proteomes" id="UP001424741">
    <property type="component" value="Unassembled WGS sequence"/>
</dbReference>
<name>A0ABP9V358_9BACT</name>
<feature type="chain" id="PRO_5046695380" description="NADH:ubiquinone oxidoreductase intermediate-associated protein 30 domain-containing protein" evidence="2">
    <location>
        <begin position="25"/>
        <end position="196"/>
    </location>
</feature>
<proteinExistence type="inferred from homology"/>
<dbReference type="PANTHER" id="PTHR13194:SF19">
    <property type="entry name" value="NAD(P)-BINDING ROSSMANN-FOLD SUPERFAMILY PROTEIN"/>
    <property type="match status" value="1"/>
</dbReference>
<dbReference type="SUPFAM" id="SSF49785">
    <property type="entry name" value="Galactose-binding domain-like"/>
    <property type="match status" value="1"/>
</dbReference>
<evidence type="ECO:0000313" key="4">
    <source>
        <dbReference type="EMBL" id="GAA5495752.1"/>
    </source>
</evidence>
<dbReference type="Pfam" id="PF08547">
    <property type="entry name" value="CIA30"/>
    <property type="match status" value="1"/>
</dbReference>
<protein>
    <recommendedName>
        <fullName evidence="3">NADH:ubiquinone oxidoreductase intermediate-associated protein 30 domain-containing protein</fullName>
    </recommendedName>
</protein>
<dbReference type="RefSeq" id="WP_346188497.1">
    <property type="nucleotide sequence ID" value="NZ_BAABRL010000005.1"/>
</dbReference>
<evidence type="ECO:0000256" key="2">
    <source>
        <dbReference type="SAM" id="SignalP"/>
    </source>
</evidence>
<feature type="domain" description="NADH:ubiquinone oxidoreductase intermediate-associated protein 30" evidence="3">
    <location>
        <begin position="29"/>
        <end position="183"/>
    </location>
</feature>
<comment type="similarity">
    <text evidence="1">Belongs to the CIA30 family.</text>
</comment>
<evidence type="ECO:0000313" key="5">
    <source>
        <dbReference type="Proteomes" id="UP001424741"/>
    </source>
</evidence>
<evidence type="ECO:0000256" key="1">
    <source>
        <dbReference type="ARBA" id="ARBA00007884"/>
    </source>
</evidence>
<reference evidence="4 5" key="1">
    <citation type="submission" date="2024-02" db="EMBL/GenBank/DDBJ databases">
        <title>Rubritalea halochordaticola NBRC 107102.</title>
        <authorList>
            <person name="Ichikawa N."/>
            <person name="Katano-Makiyama Y."/>
            <person name="Hidaka K."/>
        </authorList>
    </citation>
    <scope>NUCLEOTIDE SEQUENCE [LARGE SCALE GENOMIC DNA]</scope>
    <source>
        <strain evidence="4 5">NBRC 107102</strain>
    </source>
</reference>
<evidence type="ECO:0000259" key="3">
    <source>
        <dbReference type="Pfam" id="PF08547"/>
    </source>
</evidence>
<dbReference type="InterPro" id="IPR039131">
    <property type="entry name" value="NDUFAF1"/>
</dbReference>
<feature type="signal peptide" evidence="2">
    <location>
        <begin position="1"/>
        <end position="24"/>
    </location>
</feature>
<accession>A0ABP9V358</accession>
<dbReference type="InterPro" id="IPR008979">
    <property type="entry name" value="Galactose-bd-like_sf"/>
</dbReference>
<comment type="caution">
    <text evidence="4">The sequence shown here is derived from an EMBL/GenBank/DDBJ whole genome shotgun (WGS) entry which is preliminary data.</text>
</comment>
<sequence length="196" mass="21621">MKQALSKTTGVLAALVLGSMASMAENIAEFSEKEVDAQGWRVVDDGVMGGLSQGKMEVSKEGLLRFSGTLSLENNGGFSSLRTGNMPLDLSAADGVVLRVKGDGRTYQLRFNTDARFRRGAAVSFSAEFATVKGEWTEVRVPFEKFRGSFRGMRLDQEKFDPAKIERMGLLLADKKAGPFELFVDWVKTYKKSEEE</sequence>
<dbReference type="Gene3D" id="2.60.120.430">
    <property type="entry name" value="Galactose-binding lectin"/>
    <property type="match status" value="1"/>
</dbReference>
<dbReference type="InterPro" id="IPR013857">
    <property type="entry name" value="NADH-UbQ_OxRdtase-assoc_prot30"/>
</dbReference>
<dbReference type="EMBL" id="BAABRL010000005">
    <property type="protein sequence ID" value="GAA5495752.1"/>
    <property type="molecule type" value="Genomic_DNA"/>
</dbReference>